<feature type="chain" id="PRO_5034901983" evidence="2">
    <location>
        <begin position="24"/>
        <end position="224"/>
    </location>
</feature>
<gene>
    <name evidence="3" type="ORF">IEO21_02915</name>
</gene>
<keyword evidence="1" id="KW-0472">Membrane</keyword>
<evidence type="ECO:0000256" key="1">
    <source>
        <dbReference type="SAM" id="Phobius"/>
    </source>
</evidence>
<reference evidence="3" key="2">
    <citation type="journal article" name="Front. Microbiol.">
        <title>Degradative Capacity of Two Strains of Rhodonia placenta: From Phenotype to Genotype.</title>
        <authorList>
            <person name="Kolle M."/>
            <person name="Horta M.A.C."/>
            <person name="Nowrousian M."/>
            <person name="Ohm R.A."/>
            <person name="Benz J.P."/>
            <person name="Pilgard A."/>
        </authorList>
    </citation>
    <scope>NUCLEOTIDE SEQUENCE</scope>
    <source>
        <strain evidence="3">FPRL280</strain>
    </source>
</reference>
<proteinExistence type="predicted"/>
<dbReference type="EMBL" id="JADOXO010000032">
    <property type="protein sequence ID" value="KAF9818287.1"/>
    <property type="molecule type" value="Genomic_DNA"/>
</dbReference>
<dbReference type="AlphaFoldDB" id="A0A8H7U4Q0"/>
<organism evidence="3 4">
    <name type="scientific">Rhodonia placenta</name>
    <dbReference type="NCBI Taxonomy" id="104341"/>
    <lineage>
        <taxon>Eukaryota</taxon>
        <taxon>Fungi</taxon>
        <taxon>Dikarya</taxon>
        <taxon>Basidiomycota</taxon>
        <taxon>Agaricomycotina</taxon>
        <taxon>Agaricomycetes</taxon>
        <taxon>Polyporales</taxon>
        <taxon>Adustoporiaceae</taxon>
        <taxon>Rhodonia</taxon>
    </lineage>
</organism>
<protein>
    <submittedName>
        <fullName evidence="3">Uncharacterized protein</fullName>
    </submittedName>
</protein>
<keyword evidence="2" id="KW-0732">Signal</keyword>
<accession>A0A8H7U4Q0</accession>
<feature type="transmembrane region" description="Helical" evidence="1">
    <location>
        <begin position="189"/>
        <end position="210"/>
    </location>
</feature>
<keyword evidence="1" id="KW-1133">Transmembrane helix</keyword>
<sequence length="224" mass="23581">MLTRPPFQWWSLLLASWLAAACAQANVTLLSTASEIVYSPPSCNDSQAAACAGAWQVIPSPDTAGAYITSTNGPTVGSGDLIPQLFLNFQGTGLDIRTSTLSTATVNVTLSTQDPTISITREVDSAAGLITIIGLPEDLVTTLSLTTNPFPSTTLPPPTVIPSFAPTITIVPIIEESQKQTPADIVAEVLGAILGVTLGALGYAAVQFYLRLRRRRRTQTQTPA</sequence>
<evidence type="ECO:0000256" key="2">
    <source>
        <dbReference type="SAM" id="SignalP"/>
    </source>
</evidence>
<feature type="signal peptide" evidence="2">
    <location>
        <begin position="1"/>
        <end position="23"/>
    </location>
</feature>
<reference evidence="3" key="1">
    <citation type="submission" date="2020-11" db="EMBL/GenBank/DDBJ databases">
        <authorList>
            <person name="Koelle M."/>
            <person name="Horta M.A.C."/>
            <person name="Nowrousian M."/>
            <person name="Ohm R.A."/>
            <person name="Benz P."/>
            <person name="Pilgard A."/>
        </authorList>
    </citation>
    <scope>NUCLEOTIDE SEQUENCE</scope>
    <source>
        <strain evidence="3">FPRL280</strain>
    </source>
</reference>
<evidence type="ECO:0000313" key="3">
    <source>
        <dbReference type="EMBL" id="KAF9818287.1"/>
    </source>
</evidence>
<dbReference type="PROSITE" id="PS51257">
    <property type="entry name" value="PROKAR_LIPOPROTEIN"/>
    <property type="match status" value="1"/>
</dbReference>
<comment type="caution">
    <text evidence="3">The sequence shown here is derived from an EMBL/GenBank/DDBJ whole genome shotgun (WGS) entry which is preliminary data.</text>
</comment>
<dbReference type="Proteomes" id="UP000639403">
    <property type="component" value="Unassembled WGS sequence"/>
</dbReference>
<keyword evidence="1" id="KW-0812">Transmembrane</keyword>
<evidence type="ECO:0000313" key="4">
    <source>
        <dbReference type="Proteomes" id="UP000639403"/>
    </source>
</evidence>
<name>A0A8H7U4Q0_9APHY</name>